<name>A0A921KBI6_SPOPS</name>
<dbReference type="EMBL" id="DYWT01000018">
    <property type="protein sequence ID" value="HJF30387.1"/>
    <property type="molecule type" value="Genomic_DNA"/>
</dbReference>
<reference evidence="3" key="2">
    <citation type="submission" date="2021-09" db="EMBL/GenBank/DDBJ databases">
        <authorList>
            <person name="Gilroy R."/>
        </authorList>
    </citation>
    <scope>NUCLEOTIDE SEQUENCE</scope>
    <source>
        <strain evidence="3">CHK171-7178</strain>
    </source>
</reference>
<dbReference type="Proteomes" id="UP000698173">
    <property type="component" value="Unassembled WGS sequence"/>
</dbReference>
<feature type="region of interest" description="Disordered" evidence="1">
    <location>
        <begin position="140"/>
        <end position="167"/>
    </location>
</feature>
<evidence type="ECO:0000313" key="4">
    <source>
        <dbReference type="Proteomes" id="UP000698173"/>
    </source>
</evidence>
<feature type="transmembrane region" description="Helical" evidence="2">
    <location>
        <begin position="57"/>
        <end position="79"/>
    </location>
</feature>
<feature type="compositionally biased region" description="Basic residues" evidence="1">
    <location>
        <begin position="151"/>
        <end position="167"/>
    </location>
</feature>
<evidence type="ECO:0000256" key="2">
    <source>
        <dbReference type="SAM" id="Phobius"/>
    </source>
</evidence>
<dbReference type="Pfam" id="PF10710">
    <property type="entry name" value="DUF2512"/>
    <property type="match status" value="1"/>
</dbReference>
<evidence type="ECO:0000313" key="3">
    <source>
        <dbReference type="EMBL" id="HJF30387.1"/>
    </source>
</evidence>
<keyword evidence="2" id="KW-1133">Transmembrane helix</keyword>
<gene>
    <name evidence="3" type="ORF">K8V56_01245</name>
</gene>
<dbReference type="InterPro" id="IPR019649">
    <property type="entry name" value="DUF2512"/>
</dbReference>
<accession>A0A921KBI6</accession>
<proteinExistence type="predicted"/>
<comment type="caution">
    <text evidence="3">The sequence shown here is derived from an EMBL/GenBank/DDBJ whole genome shotgun (WGS) entry which is preliminary data.</text>
</comment>
<sequence length="167" mass="19107">MKTMTALIIKFVMITVVLWVVLGLYGVSFANILLTSVLLTGVSFIGDMFLLPRIKNIAATIADFGLALVMIWLVGTYFYDQPVRLGMAAFISAILIAGGEFVFHKYLQKQIFTDEKVVPEKDIRSYQKDNLQTEFGSEYDIKKPVEDKPKDKNKKYRPKKRKKKNPY</sequence>
<feature type="compositionally biased region" description="Basic and acidic residues" evidence="1">
    <location>
        <begin position="140"/>
        <end position="150"/>
    </location>
</feature>
<dbReference type="AlphaFoldDB" id="A0A921KBI6"/>
<feature type="transmembrane region" description="Helical" evidence="2">
    <location>
        <begin position="85"/>
        <end position="103"/>
    </location>
</feature>
<organism evidence="3 4">
    <name type="scientific">Sporosarcina psychrophila</name>
    <name type="common">Bacillus psychrophilus</name>
    <dbReference type="NCBI Taxonomy" id="1476"/>
    <lineage>
        <taxon>Bacteria</taxon>
        <taxon>Bacillati</taxon>
        <taxon>Bacillota</taxon>
        <taxon>Bacilli</taxon>
        <taxon>Bacillales</taxon>
        <taxon>Caryophanaceae</taxon>
        <taxon>Sporosarcina</taxon>
    </lineage>
</organism>
<reference evidence="3" key="1">
    <citation type="journal article" date="2021" name="PeerJ">
        <title>Extensive microbial diversity within the chicken gut microbiome revealed by metagenomics and culture.</title>
        <authorList>
            <person name="Gilroy R."/>
            <person name="Ravi A."/>
            <person name="Getino M."/>
            <person name="Pursley I."/>
            <person name="Horton D.L."/>
            <person name="Alikhan N.F."/>
            <person name="Baker D."/>
            <person name="Gharbi K."/>
            <person name="Hall N."/>
            <person name="Watson M."/>
            <person name="Adriaenssens E.M."/>
            <person name="Foster-Nyarko E."/>
            <person name="Jarju S."/>
            <person name="Secka A."/>
            <person name="Antonio M."/>
            <person name="Oren A."/>
            <person name="Chaudhuri R.R."/>
            <person name="La Ragione R."/>
            <person name="Hildebrand F."/>
            <person name="Pallen M.J."/>
        </authorList>
    </citation>
    <scope>NUCLEOTIDE SEQUENCE</scope>
    <source>
        <strain evidence="3">CHK171-7178</strain>
    </source>
</reference>
<keyword evidence="2" id="KW-0472">Membrane</keyword>
<keyword evidence="2" id="KW-0812">Transmembrane</keyword>
<feature type="transmembrane region" description="Helical" evidence="2">
    <location>
        <begin position="32"/>
        <end position="50"/>
    </location>
</feature>
<protein>
    <submittedName>
        <fullName evidence="3">YndM family protein</fullName>
    </submittedName>
</protein>
<evidence type="ECO:0000256" key="1">
    <source>
        <dbReference type="SAM" id="MobiDB-lite"/>
    </source>
</evidence>
<feature type="transmembrane region" description="Helical" evidence="2">
    <location>
        <begin position="7"/>
        <end position="26"/>
    </location>
</feature>